<evidence type="ECO:0000256" key="3">
    <source>
        <dbReference type="ARBA" id="ARBA00022679"/>
    </source>
</evidence>
<comment type="similarity">
    <text evidence="1">Belongs to the UDPGP type 2 family.</text>
</comment>
<evidence type="ECO:0000313" key="7">
    <source>
        <dbReference type="EMBL" id="MDN4592336.1"/>
    </source>
</evidence>
<dbReference type="Proteomes" id="UP001174196">
    <property type="component" value="Unassembled WGS sequence"/>
</dbReference>
<evidence type="ECO:0000256" key="1">
    <source>
        <dbReference type="ARBA" id="ARBA00006890"/>
    </source>
</evidence>
<comment type="catalytic activity">
    <reaction evidence="5">
        <text>alpha-D-glucose 1-phosphate + UTP + H(+) = UDP-alpha-D-glucose + diphosphate</text>
        <dbReference type="Rhea" id="RHEA:19889"/>
        <dbReference type="ChEBI" id="CHEBI:15378"/>
        <dbReference type="ChEBI" id="CHEBI:33019"/>
        <dbReference type="ChEBI" id="CHEBI:46398"/>
        <dbReference type="ChEBI" id="CHEBI:58601"/>
        <dbReference type="ChEBI" id="CHEBI:58885"/>
        <dbReference type="EC" id="2.7.7.9"/>
    </reaction>
</comment>
<dbReference type="RefSeq" id="WP_301237087.1">
    <property type="nucleotide sequence ID" value="NZ_JANRHH010000002.1"/>
</dbReference>
<dbReference type="SUPFAM" id="SSF53448">
    <property type="entry name" value="Nucleotide-diphospho-sugar transferases"/>
    <property type="match status" value="1"/>
</dbReference>
<proteinExistence type="inferred from homology"/>
<keyword evidence="8" id="KW-1185">Reference proteome</keyword>
<name>A0ABT8IID4_9BACL</name>
<evidence type="ECO:0000313" key="8">
    <source>
        <dbReference type="Proteomes" id="UP001174196"/>
    </source>
</evidence>
<dbReference type="PANTHER" id="PTHR43197">
    <property type="entry name" value="UTP--GLUCOSE-1-PHOSPHATE URIDYLYLTRANSFERASE"/>
    <property type="match status" value="1"/>
</dbReference>
<evidence type="ECO:0000256" key="2">
    <source>
        <dbReference type="ARBA" id="ARBA00012415"/>
    </source>
</evidence>
<dbReference type="PANTHER" id="PTHR43197:SF1">
    <property type="entry name" value="UTP--GLUCOSE-1-PHOSPHATE URIDYLYLTRANSFERASE"/>
    <property type="match status" value="1"/>
</dbReference>
<dbReference type="InterPro" id="IPR029044">
    <property type="entry name" value="Nucleotide-diphossugar_trans"/>
</dbReference>
<sequence>MDRYGIISPASMNTFDRFSNRLWQIQGLVEKPRRDQAPSHLAVIGRYILEPSIFPLLEKASPGKGGEIQLTDALNAISRTQPILGLEFVGSNWAISKPRLNSPSNERN</sequence>
<evidence type="ECO:0000256" key="4">
    <source>
        <dbReference type="ARBA" id="ARBA00022695"/>
    </source>
</evidence>
<gene>
    <name evidence="7" type="ORF">NWF35_00065</name>
</gene>
<dbReference type="Pfam" id="PF00483">
    <property type="entry name" value="NTP_transferase"/>
    <property type="match status" value="1"/>
</dbReference>
<dbReference type="Gene3D" id="3.90.550.10">
    <property type="entry name" value="Spore Coat Polysaccharide Biosynthesis Protein SpsA, Chain A"/>
    <property type="match status" value="1"/>
</dbReference>
<organism evidence="7 8">
    <name type="scientific">Polycladomyces subterraneus</name>
    <dbReference type="NCBI Taxonomy" id="1016997"/>
    <lineage>
        <taxon>Bacteria</taxon>
        <taxon>Bacillati</taxon>
        <taxon>Bacillota</taxon>
        <taxon>Bacilli</taxon>
        <taxon>Bacillales</taxon>
        <taxon>Thermoactinomycetaceae</taxon>
        <taxon>Polycladomyces</taxon>
    </lineage>
</organism>
<dbReference type="InterPro" id="IPR005835">
    <property type="entry name" value="NTP_transferase_dom"/>
</dbReference>
<reference evidence="7" key="1">
    <citation type="submission" date="2022-08" db="EMBL/GenBank/DDBJ databases">
        <title>Polycladomyces zharkentsis sp. nov., a novel thermophilic CMC and starch-degrading bacterium isolated from a geothermal spring in Kazakhstan.</title>
        <authorList>
            <person name="Mashzhan A."/>
            <person name="Kistaubaeva A."/>
            <person name="Javier-Lopez R."/>
            <person name="Birkeland N.-K."/>
        </authorList>
    </citation>
    <scope>NUCLEOTIDE SEQUENCE</scope>
    <source>
        <strain evidence="7">KSR 13</strain>
    </source>
</reference>
<dbReference type="EMBL" id="JANRHH010000002">
    <property type="protein sequence ID" value="MDN4592336.1"/>
    <property type="molecule type" value="Genomic_DNA"/>
</dbReference>
<evidence type="ECO:0000259" key="6">
    <source>
        <dbReference type="Pfam" id="PF00483"/>
    </source>
</evidence>
<dbReference type="EC" id="2.7.7.9" evidence="2"/>
<feature type="domain" description="Nucleotidyl transferase" evidence="6">
    <location>
        <begin position="3"/>
        <end position="93"/>
    </location>
</feature>
<keyword evidence="3" id="KW-0808">Transferase</keyword>
<comment type="caution">
    <text evidence="7">The sequence shown here is derived from an EMBL/GenBank/DDBJ whole genome shotgun (WGS) entry which is preliminary data.</text>
</comment>
<accession>A0ABT8IID4</accession>
<evidence type="ECO:0000256" key="5">
    <source>
        <dbReference type="ARBA" id="ARBA00048128"/>
    </source>
</evidence>
<dbReference type="InterPro" id="IPR005771">
    <property type="entry name" value="GalU_uridylyltTrfase_bac/arc"/>
</dbReference>
<keyword evidence="4" id="KW-0548">Nucleotidyltransferase</keyword>
<protein>
    <recommendedName>
        <fullName evidence="2">UTP--glucose-1-phosphate uridylyltransferase</fullName>
        <ecNumber evidence="2">2.7.7.9</ecNumber>
    </recommendedName>
</protein>